<feature type="region of interest" description="Disordered" evidence="1">
    <location>
        <begin position="198"/>
        <end position="251"/>
    </location>
</feature>
<feature type="compositionally biased region" description="Low complexity" evidence="1">
    <location>
        <begin position="207"/>
        <end position="224"/>
    </location>
</feature>
<comment type="caution">
    <text evidence="3">The sequence shown here is derived from an EMBL/GenBank/DDBJ whole genome shotgun (WGS) entry which is preliminary data.</text>
</comment>
<feature type="non-terminal residue" evidence="3">
    <location>
        <position position="1"/>
    </location>
</feature>
<evidence type="ECO:0000313" key="4">
    <source>
        <dbReference type="Proteomes" id="UP000700334"/>
    </source>
</evidence>
<proteinExistence type="predicted"/>
<dbReference type="InterPro" id="IPR057931">
    <property type="entry name" value="RHH_ERCC6L2"/>
</dbReference>
<dbReference type="OrthoDB" id="448448at2759"/>
<reference evidence="3" key="1">
    <citation type="journal article" date="2021" name="Evol. Appl.">
        <title>The genome of the Pyrenean desman and the effects of bottlenecks and inbreeding on the genomic landscape of an endangered species.</title>
        <authorList>
            <person name="Escoda L."/>
            <person name="Castresana J."/>
        </authorList>
    </citation>
    <scope>NUCLEOTIDE SEQUENCE</scope>
    <source>
        <strain evidence="3">IBE-C5619</strain>
    </source>
</reference>
<sequence length="383" mass="43986">TYKEKRKTDTWMHTKKDQQPSEGSSSFPLYIPHPVSQKKKKVYHADQTTFIIGETPKVFRRKQFEEMASYFKFSSIKEFAEHITNATSAERQEMLRDFYTFQYPEVKEFFVDSASEVIKSDNEEGKRIRSKSKKRDSLIKERLSESETLPFKDSIPKTSQMCSPKVFKRKSVKFQNHSSCREEVFSNTVETKKSLINSTQEIDNGKNSQASKDSTASSSLNSKSEAYERKVENTMKDQQDPPRTGISQNGPLFKVKNKNIENPVLENTCVGGLLGDTSILDDLFKSHGNNPTQLPKKVLSEPVEKAKQRPKDFWDILNEQNDDSLSKLTDLAVIETLCQKVPLASSSKRKEELETSLWKSNEKFLWKKFNLGDVEENTSNAQE</sequence>
<feature type="compositionally biased region" description="Basic and acidic residues" evidence="1">
    <location>
        <begin position="225"/>
        <end position="240"/>
    </location>
</feature>
<feature type="region of interest" description="Disordered" evidence="1">
    <location>
        <begin position="1"/>
        <end position="29"/>
    </location>
</feature>
<gene>
    <name evidence="3" type="ORF">J0S82_019383</name>
</gene>
<name>A0A8J6A2Y6_GALPY</name>
<dbReference type="AlphaFoldDB" id="A0A8J6A2Y6"/>
<evidence type="ECO:0000313" key="3">
    <source>
        <dbReference type="EMBL" id="KAG8510615.1"/>
    </source>
</evidence>
<dbReference type="Pfam" id="PF25806">
    <property type="entry name" value="RHH_ERCC6L2"/>
    <property type="match status" value="1"/>
</dbReference>
<feature type="domain" description="ERCC6L2-like ribbon-helix-helix" evidence="2">
    <location>
        <begin position="55"/>
        <end position="125"/>
    </location>
</feature>
<organism evidence="3 4">
    <name type="scientific">Galemys pyrenaicus</name>
    <name type="common">Iberian desman</name>
    <name type="synonym">Pyrenean desman</name>
    <dbReference type="NCBI Taxonomy" id="202257"/>
    <lineage>
        <taxon>Eukaryota</taxon>
        <taxon>Metazoa</taxon>
        <taxon>Chordata</taxon>
        <taxon>Craniata</taxon>
        <taxon>Vertebrata</taxon>
        <taxon>Euteleostomi</taxon>
        <taxon>Mammalia</taxon>
        <taxon>Eutheria</taxon>
        <taxon>Laurasiatheria</taxon>
        <taxon>Eulipotyphla</taxon>
        <taxon>Talpidae</taxon>
        <taxon>Galemys</taxon>
    </lineage>
</organism>
<feature type="compositionally biased region" description="Basic and acidic residues" evidence="1">
    <location>
        <begin position="1"/>
        <end position="19"/>
    </location>
</feature>
<accession>A0A8J6A2Y6</accession>
<dbReference type="EMBL" id="JAGFMF010011867">
    <property type="protein sequence ID" value="KAG8510615.1"/>
    <property type="molecule type" value="Genomic_DNA"/>
</dbReference>
<keyword evidence="4" id="KW-1185">Reference proteome</keyword>
<evidence type="ECO:0000256" key="1">
    <source>
        <dbReference type="SAM" id="MobiDB-lite"/>
    </source>
</evidence>
<dbReference type="Proteomes" id="UP000700334">
    <property type="component" value="Unassembled WGS sequence"/>
</dbReference>
<protein>
    <submittedName>
        <fullName evidence="3">DNA excision repair protein ERCC-6-like 2</fullName>
    </submittedName>
</protein>
<evidence type="ECO:0000259" key="2">
    <source>
        <dbReference type="Pfam" id="PF25806"/>
    </source>
</evidence>